<protein>
    <submittedName>
        <fullName evidence="1">Uncharacterized protein</fullName>
    </submittedName>
</protein>
<dbReference type="EMBL" id="JADBJN010000001">
    <property type="protein sequence ID" value="KAG5683081.1"/>
    <property type="molecule type" value="Genomic_DNA"/>
</dbReference>
<dbReference type="AlphaFoldDB" id="A0A9J6CLF4"/>
<evidence type="ECO:0000313" key="1">
    <source>
        <dbReference type="EMBL" id="KAG5683081.1"/>
    </source>
</evidence>
<evidence type="ECO:0000313" key="2">
    <source>
        <dbReference type="Proteomes" id="UP001107558"/>
    </source>
</evidence>
<accession>A0A9J6CLF4</accession>
<sequence>MGIPVNSSSHPFFKSFANSLKDKVVSDSSNIVKNTPGVETARNAVNKASEVVQSVKNDGIYSTINKGVNDAKSAIIDKSTGFANEALEIKNIAKNGDGPIDIFTSVIKTGVNTVNDAKSAALDPLVSSVLPDSVNNAYKPVTKYPLGSTFVGGKVGERIAGEAGKKFGSDLGNIAGGIAQIVN</sequence>
<comment type="caution">
    <text evidence="1">The sequence shown here is derived from an EMBL/GenBank/DDBJ whole genome shotgun (WGS) entry which is preliminary data.</text>
</comment>
<dbReference type="Proteomes" id="UP001107558">
    <property type="component" value="Chromosome 1"/>
</dbReference>
<name>A0A9J6CLF4_POLVA</name>
<proteinExistence type="predicted"/>
<gene>
    <name evidence="1" type="ORF">PVAND_012385</name>
</gene>
<keyword evidence="2" id="KW-1185">Reference proteome</keyword>
<reference evidence="1" key="1">
    <citation type="submission" date="2021-03" db="EMBL/GenBank/DDBJ databases">
        <title>Chromosome level genome of the anhydrobiotic midge Polypedilum vanderplanki.</title>
        <authorList>
            <person name="Yoshida Y."/>
            <person name="Kikawada T."/>
            <person name="Gusev O."/>
        </authorList>
    </citation>
    <scope>NUCLEOTIDE SEQUENCE</scope>
    <source>
        <strain evidence="1">NIAS01</strain>
        <tissue evidence="1">Whole body or cell culture</tissue>
    </source>
</reference>
<organism evidence="1 2">
    <name type="scientific">Polypedilum vanderplanki</name>
    <name type="common">Sleeping chironomid midge</name>
    <dbReference type="NCBI Taxonomy" id="319348"/>
    <lineage>
        <taxon>Eukaryota</taxon>
        <taxon>Metazoa</taxon>
        <taxon>Ecdysozoa</taxon>
        <taxon>Arthropoda</taxon>
        <taxon>Hexapoda</taxon>
        <taxon>Insecta</taxon>
        <taxon>Pterygota</taxon>
        <taxon>Neoptera</taxon>
        <taxon>Endopterygota</taxon>
        <taxon>Diptera</taxon>
        <taxon>Nematocera</taxon>
        <taxon>Chironomoidea</taxon>
        <taxon>Chironomidae</taxon>
        <taxon>Chironominae</taxon>
        <taxon>Polypedilum</taxon>
        <taxon>Polypedilum</taxon>
    </lineage>
</organism>